<organism evidence="2 3">
    <name type="scientific">Lunatimonas lonarensis</name>
    <dbReference type="NCBI Taxonomy" id="1232681"/>
    <lineage>
        <taxon>Bacteria</taxon>
        <taxon>Pseudomonadati</taxon>
        <taxon>Bacteroidota</taxon>
        <taxon>Cytophagia</taxon>
        <taxon>Cytophagales</taxon>
        <taxon>Cyclobacteriaceae</taxon>
    </lineage>
</organism>
<accession>R7ZUB8</accession>
<evidence type="ECO:0008006" key="4">
    <source>
        <dbReference type="Google" id="ProtNLM"/>
    </source>
</evidence>
<dbReference type="EMBL" id="AQHR01000050">
    <property type="protein sequence ID" value="EON77623.1"/>
    <property type="molecule type" value="Genomic_DNA"/>
</dbReference>
<feature type="chain" id="PRO_5004451160" description="Secretion system C-terminal sorting domain-containing protein" evidence="1">
    <location>
        <begin position="20"/>
        <end position="192"/>
    </location>
</feature>
<gene>
    <name evidence="2" type="ORF">ADIS_1842</name>
</gene>
<dbReference type="OrthoDB" id="1492409at2"/>
<comment type="caution">
    <text evidence="2">The sequence shown here is derived from an EMBL/GenBank/DDBJ whole genome shotgun (WGS) entry which is preliminary data.</text>
</comment>
<dbReference type="RefSeq" id="WP_010853980.1">
    <property type="nucleotide sequence ID" value="NZ_AQHR01000050.1"/>
</dbReference>
<sequence length="192" mass="21711">MKTLITSLLVLASVSFSFSHPLPPEKNLEEIVYVKSKDQRFSLFVTEPVGKFVVSIFNEKGKLIDRVSFRANEAVSVPFNLTQVPEGEYSVKVQSKDVSIAFSISSKKPMEKQLIAYAKAVGSRKISLTVVGIEQPGTQVTFYDINTQREIKGDYVKQYAGFQRDYRLADTTVDKVYMKVKDVHGNTKTFYF</sequence>
<protein>
    <recommendedName>
        <fullName evidence="4">Secretion system C-terminal sorting domain-containing protein</fullName>
    </recommendedName>
</protein>
<keyword evidence="1" id="KW-0732">Signal</keyword>
<dbReference type="Proteomes" id="UP000013909">
    <property type="component" value="Unassembled WGS sequence"/>
</dbReference>
<name>R7ZUB8_9BACT</name>
<dbReference type="AlphaFoldDB" id="R7ZUB8"/>
<proteinExistence type="predicted"/>
<feature type="signal peptide" evidence="1">
    <location>
        <begin position="1"/>
        <end position="19"/>
    </location>
</feature>
<evidence type="ECO:0000313" key="3">
    <source>
        <dbReference type="Proteomes" id="UP000013909"/>
    </source>
</evidence>
<keyword evidence="3" id="KW-1185">Reference proteome</keyword>
<reference evidence="2 3" key="1">
    <citation type="submission" date="2013-02" db="EMBL/GenBank/DDBJ databases">
        <title>A novel strain isolated from Lonar lake, Maharashtra, India.</title>
        <authorList>
            <person name="Singh A."/>
        </authorList>
    </citation>
    <scope>NUCLEOTIDE SEQUENCE [LARGE SCALE GENOMIC DNA]</scope>
    <source>
        <strain evidence="2 3">AK24</strain>
    </source>
</reference>
<evidence type="ECO:0000313" key="2">
    <source>
        <dbReference type="EMBL" id="EON77623.1"/>
    </source>
</evidence>
<evidence type="ECO:0000256" key="1">
    <source>
        <dbReference type="SAM" id="SignalP"/>
    </source>
</evidence>